<evidence type="ECO:0000313" key="16">
    <source>
        <dbReference type="EMBL" id="AWI86323.1"/>
    </source>
</evidence>
<evidence type="ECO:0000256" key="8">
    <source>
        <dbReference type="ARBA" id="ARBA00022723"/>
    </source>
</evidence>
<evidence type="ECO:0000256" key="7">
    <source>
        <dbReference type="ARBA" id="ARBA00022692"/>
    </source>
</evidence>
<dbReference type="Pfam" id="PF01292">
    <property type="entry name" value="Ni_hydr_CYTB"/>
    <property type="match status" value="1"/>
</dbReference>
<feature type="chain" id="PRO_5016092046" evidence="14">
    <location>
        <begin position="23"/>
        <end position="406"/>
    </location>
</feature>
<dbReference type="GO" id="GO:0046872">
    <property type="term" value="F:metal ion binding"/>
    <property type="evidence" value="ECO:0007669"/>
    <property type="project" value="UniProtKB-KW"/>
</dbReference>
<evidence type="ECO:0000256" key="4">
    <source>
        <dbReference type="ARBA" id="ARBA00022448"/>
    </source>
</evidence>
<accession>A0A2U8HKL1</accession>
<protein>
    <submittedName>
        <fullName evidence="16">Formate dehydrogenase subunit gamma</fullName>
    </submittedName>
</protein>
<dbReference type="OrthoDB" id="9790598at2"/>
<dbReference type="PANTHER" id="PTHR30074:SF6">
    <property type="entry name" value="FORMATE DEHYDROGENASE GAMMA SUBUNIT"/>
    <property type="match status" value="1"/>
</dbReference>
<dbReference type="GO" id="GO:0005886">
    <property type="term" value="C:plasma membrane"/>
    <property type="evidence" value="ECO:0007669"/>
    <property type="project" value="UniProtKB-SubCell"/>
</dbReference>
<dbReference type="RefSeq" id="WP_108970425.1">
    <property type="nucleotide sequence ID" value="NZ_CP022191.1"/>
</dbReference>
<keyword evidence="9" id="KW-0249">Electron transport</keyword>
<evidence type="ECO:0000256" key="9">
    <source>
        <dbReference type="ARBA" id="ARBA00022982"/>
    </source>
</evidence>
<dbReference type="GO" id="GO:0036397">
    <property type="term" value="F:formate dehydrogenase (quinone) activity"/>
    <property type="evidence" value="ECO:0007669"/>
    <property type="project" value="TreeGrafter"/>
</dbReference>
<feature type="transmembrane region" description="Helical" evidence="13">
    <location>
        <begin position="334"/>
        <end position="353"/>
    </location>
</feature>
<evidence type="ECO:0000256" key="11">
    <source>
        <dbReference type="ARBA" id="ARBA00023004"/>
    </source>
</evidence>
<comment type="subcellular location">
    <subcellularLocation>
        <location evidence="2">Cell membrane</location>
        <topology evidence="2">Multi-pass membrane protein</topology>
    </subcellularLocation>
</comment>
<feature type="transmembrane region" description="Helical" evidence="13">
    <location>
        <begin position="218"/>
        <end position="235"/>
    </location>
</feature>
<feature type="transmembrane region" description="Helical" evidence="13">
    <location>
        <begin position="169"/>
        <end position="190"/>
    </location>
</feature>
<dbReference type="GO" id="GO:0022904">
    <property type="term" value="P:respiratory electron transport chain"/>
    <property type="evidence" value="ECO:0007669"/>
    <property type="project" value="InterPro"/>
</dbReference>
<feature type="domain" description="Cytochrome b561 bacterial/Ni-hydrogenase" evidence="15">
    <location>
        <begin position="162"/>
        <end position="361"/>
    </location>
</feature>
<evidence type="ECO:0000256" key="3">
    <source>
        <dbReference type="ARBA" id="ARBA00010747"/>
    </source>
</evidence>
<sequence length="406" mass="44733">MLRHLLALFALVLLTAAPLGVAAQGTLLPPEPDRSATGGAQTLEDIMRRQAGIKVDDSFRRENIGGDAVNAPGMGPLGGASDPDLWRALRYNEADVRASTINPNGKVLIQDGGMWWLTFRQGPLATYGGWLLLGTIGVLAVFFLLRGRIKIDGGKTGSTVLRFKWIERFAHWTLAGSFLLLGFTGLFTLFGRKYLVPLLGHDFNAALLHYSKLIHNNVSWAFMLALIMVFVMWVWHNIPDRTDITWFAQAGGIIGKKHPPAKKFNAGQKIIFWSVILLGASVSVSGLSLLFPFDMPLFAHTFSVLNDWGVPGWFGMDTFPVELAPQEEMQFAQLWHAIVAFLLMAVIIGHIYIGTIGMEGAYDAMGSGQVDENWAHQHHSIWYEKVKEREAAEGHGSARKSATPAE</sequence>
<dbReference type="Gene3D" id="1.20.950.20">
    <property type="entry name" value="Transmembrane di-heme cytochromes, Chain C"/>
    <property type="match status" value="1"/>
</dbReference>
<dbReference type="AlphaFoldDB" id="A0A2U8HKL1"/>
<organism evidence="16 17">
    <name type="scientific">Alloyangia pacifica</name>
    <dbReference type="NCBI Taxonomy" id="311180"/>
    <lineage>
        <taxon>Bacteria</taxon>
        <taxon>Pseudomonadati</taxon>
        <taxon>Pseudomonadota</taxon>
        <taxon>Alphaproteobacteria</taxon>
        <taxon>Rhodobacterales</taxon>
        <taxon>Roseobacteraceae</taxon>
        <taxon>Alloyangia</taxon>
    </lineage>
</organism>
<keyword evidence="10 13" id="KW-1133">Transmembrane helix</keyword>
<keyword evidence="4" id="KW-0813">Transport</keyword>
<keyword evidence="16" id="KW-0614">Plasmid</keyword>
<dbReference type="PANTHER" id="PTHR30074">
    <property type="entry name" value="FORMATE DEHYDROGENASE, NITRATE-INDUCIBLE, CYTOCHROME B556 FDN SUBUNIT"/>
    <property type="match status" value="1"/>
</dbReference>
<dbReference type="Proteomes" id="UP000244915">
    <property type="component" value="Plasmid unnamed1"/>
</dbReference>
<feature type="transmembrane region" description="Helical" evidence="13">
    <location>
        <begin position="270"/>
        <end position="293"/>
    </location>
</feature>
<dbReference type="InterPro" id="IPR051817">
    <property type="entry name" value="FDH_cytochrome_b556_subunit"/>
</dbReference>
<dbReference type="GO" id="GO:0009061">
    <property type="term" value="P:anaerobic respiration"/>
    <property type="evidence" value="ECO:0007669"/>
    <property type="project" value="TreeGrafter"/>
</dbReference>
<evidence type="ECO:0000256" key="1">
    <source>
        <dbReference type="ARBA" id="ARBA00001971"/>
    </source>
</evidence>
<dbReference type="EMBL" id="CP022191">
    <property type="protein sequence ID" value="AWI86323.1"/>
    <property type="molecule type" value="Genomic_DNA"/>
</dbReference>
<name>A0A2U8HKL1_9RHOB</name>
<dbReference type="SUPFAM" id="SSF81342">
    <property type="entry name" value="Transmembrane di-heme cytochromes"/>
    <property type="match status" value="1"/>
</dbReference>
<dbReference type="GO" id="GO:0008863">
    <property type="term" value="F:formate dehydrogenase (NAD+) activity"/>
    <property type="evidence" value="ECO:0007669"/>
    <property type="project" value="InterPro"/>
</dbReference>
<comment type="similarity">
    <text evidence="3">Belongs to the formate dehydrogenase gamma subunit family.</text>
</comment>
<evidence type="ECO:0000256" key="10">
    <source>
        <dbReference type="ARBA" id="ARBA00022989"/>
    </source>
</evidence>
<dbReference type="NCBIfam" id="TIGR01583">
    <property type="entry name" value="formate-DH-gamm"/>
    <property type="match status" value="1"/>
</dbReference>
<dbReference type="GO" id="GO:0009326">
    <property type="term" value="C:formate dehydrogenase complex"/>
    <property type="evidence" value="ECO:0007669"/>
    <property type="project" value="InterPro"/>
</dbReference>
<evidence type="ECO:0000256" key="2">
    <source>
        <dbReference type="ARBA" id="ARBA00004651"/>
    </source>
</evidence>
<geneLocation type="plasmid" evidence="16 17">
    <name>unnamed1</name>
</geneLocation>
<keyword evidence="8" id="KW-0479">Metal-binding</keyword>
<gene>
    <name evidence="16" type="ORF">CEW88_20995</name>
</gene>
<comment type="cofactor">
    <cofactor evidence="1">
        <name>heme</name>
        <dbReference type="ChEBI" id="CHEBI:30413"/>
    </cofactor>
</comment>
<evidence type="ECO:0000313" key="17">
    <source>
        <dbReference type="Proteomes" id="UP000244915"/>
    </source>
</evidence>
<dbReference type="InterPro" id="IPR011577">
    <property type="entry name" value="Cyt_b561_bac/Ni-Hgenase"/>
</dbReference>
<evidence type="ECO:0000256" key="13">
    <source>
        <dbReference type="SAM" id="Phobius"/>
    </source>
</evidence>
<dbReference type="InterPro" id="IPR006471">
    <property type="entry name" value="Formate_DH_gsu"/>
</dbReference>
<evidence type="ECO:0000259" key="15">
    <source>
        <dbReference type="Pfam" id="PF01292"/>
    </source>
</evidence>
<evidence type="ECO:0000256" key="12">
    <source>
        <dbReference type="ARBA" id="ARBA00023136"/>
    </source>
</evidence>
<keyword evidence="6" id="KW-0349">Heme</keyword>
<keyword evidence="11" id="KW-0408">Iron</keyword>
<feature type="signal peptide" evidence="14">
    <location>
        <begin position="1"/>
        <end position="22"/>
    </location>
</feature>
<evidence type="ECO:0000256" key="5">
    <source>
        <dbReference type="ARBA" id="ARBA00022475"/>
    </source>
</evidence>
<keyword evidence="12 13" id="KW-0472">Membrane</keyword>
<evidence type="ECO:0000256" key="14">
    <source>
        <dbReference type="SAM" id="SignalP"/>
    </source>
</evidence>
<keyword evidence="7 13" id="KW-0812">Transmembrane</keyword>
<feature type="transmembrane region" description="Helical" evidence="13">
    <location>
        <begin position="124"/>
        <end position="145"/>
    </location>
</feature>
<reference evidence="16 17" key="1">
    <citation type="submission" date="2017-06" db="EMBL/GenBank/DDBJ databases">
        <title>Yangia sp. YSBP01 complete genome sequence.</title>
        <authorList>
            <person name="Woo J.-H."/>
            <person name="Kim H.-S."/>
        </authorList>
    </citation>
    <scope>NUCLEOTIDE SEQUENCE [LARGE SCALE GENOMIC DNA]</scope>
    <source>
        <strain evidence="16 17">YSBP01</strain>
        <plasmid evidence="16 17">unnamed1</plasmid>
    </source>
</reference>
<dbReference type="GO" id="GO:0015944">
    <property type="term" value="P:formate oxidation"/>
    <property type="evidence" value="ECO:0007669"/>
    <property type="project" value="TreeGrafter"/>
</dbReference>
<proteinExistence type="inferred from homology"/>
<dbReference type="InterPro" id="IPR016174">
    <property type="entry name" value="Di-haem_cyt_TM"/>
</dbReference>
<evidence type="ECO:0000256" key="6">
    <source>
        <dbReference type="ARBA" id="ARBA00022617"/>
    </source>
</evidence>
<keyword evidence="14" id="KW-0732">Signal</keyword>
<keyword evidence="5" id="KW-1003">Cell membrane</keyword>
<dbReference type="GO" id="GO:0009055">
    <property type="term" value="F:electron transfer activity"/>
    <property type="evidence" value="ECO:0007669"/>
    <property type="project" value="InterPro"/>
</dbReference>
<dbReference type="KEGG" id="ypac:CEW88_20995"/>